<dbReference type="AlphaFoldDB" id="A0A1F2WTF1"/>
<name>A0A1F2WTF1_9ACTN</name>
<sequence>MVSRYCRFLCIAALALLLTVAATGCGSSQPAAQPLVKKIDHVSISSPDPEGLFTTLTETLELPVAWPLSSYQGFTTGAANAGNVNIETIKFDTARPVLSASIYGVVFESYPLSDTLDEFKQRGADPSDPQDQMRDINGAQVKVWTNVTLNALCNDQYIVYLCEYAKEMEDSLASRAVSRPFGGIGLVGVKEISIGTTEPQQLREEWETILAPAVMSSDGVLSFDSGPAIHIVQASTDSIIGLVLEVVSLDKARDFLSQKVMPGDTSEGEIHIDPMKVQGLDITLVEQP</sequence>
<keyword evidence="1" id="KW-0732">Signal</keyword>
<dbReference type="Proteomes" id="UP000177876">
    <property type="component" value="Unassembled WGS sequence"/>
</dbReference>
<feature type="chain" id="PRO_5039341630" description="Glyoxalase-like domain-containing protein" evidence="1">
    <location>
        <begin position="25"/>
        <end position="288"/>
    </location>
</feature>
<proteinExistence type="predicted"/>
<evidence type="ECO:0000313" key="2">
    <source>
        <dbReference type="EMBL" id="OFW60105.1"/>
    </source>
</evidence>
<protein>
    <recommendedName>
        <fullName evidence="4">Glyoxalase-like domain-containing protein</fullName>
    </recommendedName>
</protein>
<organism evidence="2 3">
    <name type="scientific">Candidatus Solincola sediminis</name>
    <dbReference type="NCBI Taxonomy" id="1797199"/>
    <lineage>
        <taxon>Bacteria</taxon>
        <taxon>Bacillati</taxon>
        <taxon>Actinomycetota</taxon>
        <taxon>Candidatus Geothermincolia</taxon>
        <taxon>Candidatus Geothermincolales</taxon>
        <taxon>Candidatus Geothermincolaceae</taxon>
        <taxon>Candidatus Solincola</taxon>
    </lineage>
</organism>
<dbReference type="STRING" id="1797197.A2Y75_02120"/>
<reference evidence="2 3" key="1">
    <citation type="journal article" date="2016" name="Nat. Commun.">
        <title>Thousands of microbial genomes shed light on interconnected biogeochemical processes in an aquifer system.</title>
        <authorList>
            <person name="Anantharaman K."/>
            <person name="Brown C.T."/>
            <person name="Hug L.A."/>
            <person name="Sharon I."/>
            <person name="Castelle C.J."/>
            <person name="Probst A.J."/>
            <person name="Thomas B.C."/>
            <person name="Singh A."/>
            <person name="Wilkins M.J."/>
            <person name="Karaoz U."/>
            <person name="Brodie E.L."/>
            <person name="Williams K.H."/>
            <person name="Hubbard S.S."/>
            <person name="Banfield J.F."/>
        </authorList>
    </citation>
    <scope>NUCLEOTIDE SEQUENCE [LARGE SCALE GENOMIC DNA]</scope>
</reference>
<gene>
    <name evidence="2" type="ORF">A2Y75_02120</name>
</gene>
<comment type="caution">
    <text evidence="2">The sequence shown here is derived from an EMBL/GenBank/DDBJ whole genome shotgun (WGS) entry which is preliminary data.</text>
</comment>
<evidence type="ECO:0000256" key="1">
    <source>
        <dbReference type="SAM" id="SignalP"/>
    </source>
</evidence>
<dbReference type="PROSITE" id="PS51257">
    <property type="entry name" value="PROKAR_LIPOPROTEIN"/>
    <property type="match status" value="1"/>
</dbReference>
<accession>A0A1F2WTF1</accession>
<dbReference type="SUPFAM" id="SSF54593">
    <property type="entry name" value="Glyoxalase/Bleomycin resistance protein/Dihydroxybiphenyl dioxygenase"/>
    <property type="match status" value="1"/>
</dbReference>
<dbReference type="InterPro" id="IPR029068">
    <property type="entry name" value="Glyas_Bleomycin-R_OHBP_Dase"/>
</dbReference>
<evidence type="ECO:0008006" key="4">
    <source>
        <dbReference type="Google" id="ProtNLM"/>
    </source>
</evidence>
<evidence type="ECO:0000313" key="3">
    <source>
        <dbReference type="Proteomes" id="UP000177876"/>
    </source>
</evidence>
<dbReference type="EMBL" id="MELK01000006">
    <property type="protein sequence ID" value="OFW60105.1"/>
    <property type="molecule type" value="Genomic_DNA"/>
</dbReference>
<feature type="signal peptide" evidence="1">
    <location>
        <begin position="1"/>
        <end position="24"/>
    </location>
</feature>